<organism evidence="2 3">
    <name type="scientific">Priapulus caudatus</name>
    <name type="common">Priapulid worm</name>
    <dbReference type="NCBI Taxonomy" id="37621"/>
    <lineage>
        <taxon>Eukaryota</taxon>
        <taxon>Metazoa</taxon>
        <taxon>Ecdysozoa</taxon>
        <taxon>Scalidophora</taxon>
        <taxon>Priapulida</taxon>
        <taxon>Priapulimorpha</taxon>
        <taxon>Priapulimorphida</taxon>
        <taxon>Priapulidae</taxon>
        <taxon>Priapulus</taxon>
    </lineage>
</organism>
<dbReference type="Proteomes" id="UP000695022">
    <property type="component" value="Unplaced"/>
</dbReference>
<protein>
    <submittedName>
        <fullName evidence="3">Uncharacterized protein LOC106815862</fullName>
    </submittedName>
</protein>
<dbReference type="RefSeq" id="XP_014675871.1">
    <property type="nucleotide sequence ID" value="XM_014820385.1"/>
</dbReference>
<reference evidence="3" key="1">
    <citation type="submission" date="2025-08" db="UniProtKB">
        <authorList>
            <consortium name="RefSeq"/>
        </authorList>
    </citation>
    <scope>IDENTIFICATION</scope>
</reference>
<evidence type="ECO:0000313" key="2">
    <source>
        <dbReference type="Proteomes" id="UP000695022"/>
    </source>
</evidence>
<feature type="region of interest" description="Disordered" evidence="1">
    <location>
        <begin position="71"/>
        <end position="100"/>
    </location>
</feature>
<feature type="compositionally biased region" description="Basic and acidic residues" evidence="1">
    <location>
        <begin position="74"/>
        <end position="85"/>
    </location>
</feature>
<dbReference type="GeneID" id="106815862"/>
<gene>
    <name evidence="3" type="primary">LOC106815862</name>
</gene>
<proteinExistence type="predicted"/>
<name>A0ABM1EUK0_PRICU</name>
<sequence>MRKEGILSQLLALRNYKKQNVEKYLLPAERHAAELMEQAMLLQQQLEGASAQAEDPLKAASVYENIVNARRRGKDGGDRGHKAADEAYSTASKSGLTGRAKKLKQRNAEILEDANNLNSSGECCHLVRTRANVS</sequence>
<keyword evidence="2" id="KW-1185">Reference proteome</keyword>
<accession>A0ABM1EUK0</accession>
<evidence type="ECO:0000256" key="1">
    <source>
        <dbReference type="SAM" id="MobiDB-lite"/>
    </source>
</evidence>
<evidence type="ECO:0000313" key="3">
    <source>
        <dbReference type="RefSeq" id="XP_014675871.1"/>
    </source>
</evidence>